<accession>A0A091D7Z5</accession>
<dbReference type="EMBL" id="KN122802">
    <property type="protein sequence ID" value="KFO28199.1"/>
    <property type="molecule type" value="Genomic_DNA"/>
</dbReference>
<organism evidence="2 3">
    <name type="scientific">Fukomys damarensis</name>
    <name type="common">Damaraland mole rat</name>
    <name type="synonym">Cryptomys damarensis</name>
    <dbReference type="NCBI Taxonomy" id="885580"/>
    <lineage>
        <taxon>Eukaryota</taxon>
        <taxon>Metazoa</taxon>
        <taxon>Chordata</taxon>
        <taxon>Craniata</taxon>
        <taxon>Vertebrata</taxon>
        <taxon>Euteleostomi</taxon>
        <taxon>Mammalia</taxon>
        <taxon>Eutheria</taxon>
        <taxon>Euarchontoglires</taxon>
        <taxon>Glires</taxon>
        <taxon>Rodentia</taxon>
        <taxon>Hystricomorpha</taxon>
        <taxon>Bathyergidae</taxon>
        <taxon>Fukomys</taxon>
    </lineage>
</organism>
<feature type="region of interest" description="Disordered" evidence="1">
    <location>
        <begin position="79"/>
        <end position="113"/>
    </location>
</feature>
<name>A0A091D7Z5_FUKDA</name>
<gene>
    <name evidence="2" type="ORF">H920_10423</name>
</gene>
<evidence type="ECO:0000313" key="3">
    <source>
        <dbReference type="Proteomes" id="UP000028990"/>
    </source>
</evidence>
<keyword evidence="3" id="KW-1185">Reference proteome</keyword>
<proteinExistence type="predicted"/>
<evidence type="ECO:0000313" key="2">
    <source>
        <dbReference type="EMBL" id="KFO28199.1"/>
    </source>
</evidence>
<dbReference type="Proteomes" id="UP000028990">
    <property type="component" value="Unassembled WGS sequence"/>
</dbReference>
<reference evidence="2 3" key="1">
    <citation type="submission" date="2013-11" db="EMBL/GenBank/DDBJ databases">
        <title>The Damaraland mole rat (Fukomys damarensis) genome and evolution of African mole rats.</title>
        <authorList>
            <person name="Gladyshev V.N."/>
            <person name="Fang X."/>
        </authorList>
    </citation>
    <scope>NUCLEOTIDE SEQUENCE [LARGE SCALE GENOMIC DNA]</scope>
    <source>
        <tissue evidence="2">Liver</tissue>
    </source>
</reference>
<dbReference type="AlphaFoldDB" id="A0A091D7Z5"/>
<evidence type="ECO:0000256" key="1">
    <source>
        <dbReference type="SAM" id="MobiDB-lite"/>
    </source>
</evidence>
<protein>
    <submittedName>
        <fullName evidence="2">Uncharacterized protein</fullName>
    </submittedName>
</protein>
<sequence length="124" mass="13173">MPSVAGNIITASTPAINVRSEESRSAWTSHLSPLAFTQPSGPGRRAFYCCCSHHCPSASQQAEISQSLALVKPFPTAEVPQPLKAQDEDGGSRGIWTSPSAHLAGPPAGFRQDPGHMMELVQYS</sequence>